<evidence type="ECO:0000313" key="2">
    <source>
        <dbReference type="Proteomes" id="UP000789920"/>
    </source>
</evidence>
<gene>
    <name evidence="1" type="ORF">RPERSI_LOCUS8975</name>
</gene>
<proteinExistence type="predicted"/>
<dbReference type="EMBL" id="CAJVQC010016606">
    <property type="protein sequence ID" value="CAG8677927.1"/>
    <property type="molecule type" value="Genomic_DNA"/>
</dbReference>
<dbReference type="Proteomes" id="UP000789920">
    <property type="component" value="Unassembled WGS sequence"/>
</dbReference>
<name>A0ACA9NVE5_9GLOM</name>
<feature type="non-terminal residue" evidence="1">
    <location>
        <position position="279"/>
    </location>
</feature>
<protein>
    <submittedName>
        <fullName evidence="1">21361_t:CDS:1</fullName>
    </submittedName>
</protein>
<sequence length="279" mass="31374">MNEKGSKDSAKQSKTKSPTDKKEKGAESSPSPEQKKTASGEDKNQELKNLTAEIANLKNEKLLLAAELKNERQKEKALSAMRADPEVPVKNHLLGIEMLRNIFRLYELVEEVENDNLPAGTVVKVVAKGYLLADQVLRPARNIRRFFSPSVTAPSVADTQTSIEIINDKIKLIKGTNKNKINVVAYQKYFNFLEKLGLQENFRVITTYDELTLDVTLIRPLLINKNNNKLGYQVVSYDARNHGLSGKSATALGQIEACDLQDIITWVKEKYRPEKIGLY</sequence>
<organism evidence="1 2">
    <name type="scientific">Racocetra persica</name>
    <dbReference type="NCBI Taxonomy" id="160502"/>
    <lineage>
        <taxon>Eukaryota</taxon>
        <taxon>Fungi</taxon>
        <taxon>Fungi incertae sedis</taxon>
        <taxon>Mucoromycota</taxon>
        <taxon>Glomeromycotina</taxon>
        <taxon>Glomeromycetes</taxon>
        <taxon>Diversisporales</taxon>
        <taxon>Gigasporaceae</taxon>
        <taxon>Racocetra</taxon>
    </lineage>
</organism>
<keyword evidence="2" id="KW-1185">Reference proteome</keyword>
<reference evidence="1" key="1">
    <citation type="submission" date="2021-06" db="EMBL/GenBank/DDBJ databases">
        <authorList>
            <person name="Kallberg Y."/>
            <person name="Tangrot J."/>
            <person name="Rosling A."/>
        </authorList>
    </citation>
    <scope>NUCLEOTIDE SEQUENCE</scope>
    <source>
        <strain evidence="1">MA461A</strain>
    </source>
</reference>
<accession>A0ACA9NVE5</accession>
<comment type="caution">
    <text evidence="1">The sequence shown here is derived from an EMBL/GenBank/DDBJ whole genome shotgun (WGS) entry which is preliminary data.</text>
</comment>
<evidence type="ECO:0000313" key="1">
    <source>
        <dbReference type="EMBL" id="CAG8677927.1"/>
    </source>
</evidence>